<feature type="compositionally biased region" description="Polar residues" evidence="1">
    <location>
        <begin position="73"/>
        <end position="87"/>
    </location>
</feature>
<dbReference type="STRING" id="28092.WM40_18860"/>
<keyword evidence="2" id="KW-0732">Signal</keyword>
<evidence type="ECO:0000256" key="1">
    <source>
        <dbReference type="SAM" id="MobiDB-lite"/>
    </source>
</evidence>
<dbReference type="RefSeq" id="WP_046153635.1">
    <property type="nucleotide sequence ID" value="NZ_CADFGU010000015.1"/>
</dbReference>
<dbReference type="PATRIC" id="fig|28092.6.peg.4425"/>
<gene>
    <name evidence="3" type="ORF">WM40_18860</name>
</gene>
<protein>
    <submittedName>
        <fullName evidence="3">Uncharacterized protein</fullName>
    </submittedName>
</protein>
<keyword evidence="4" id="KW-1185">Reference proteome</keyword>
<evidence type="ECO:0000313" key="3">
    <source>
        <dbReference type="EMBL" id="KKB62198.1"/>
    </source>
</evidence>
<proteinExistence type="predicted"/>
<comment type="caution">
    <text evidence="3">The sequence shown here is derived from an EMBL/GenBank/DDBJ whole genome shotgun (WGS) entry which is preliminary data.</text>
</comment>
<accession>A0A0F5JWG9</accession>
<dbReference type="OrthoDB" id="323572at2"/>
<dbReference type="AlphaFoldDB" id="A0A0F5JWG9"/>
<sequence length="442" mass="47426">MSGKLIFEQCISKKIGLLAGLFVVLALNACNSGNADPVAVDGHADSNINHDLPYSQLENLTTPDPLTDKSTPDPITNKSKAPTSSQAPPKVIYMGFMDAGDTIRIDMDSPMKGRLEMTFVRSTLGLSGTVSGSYKQSADGAYIVDSLSLDNAVPAMMRSKLRVAAITFSVVKGATGSMVFGRLDFPKIGEVDNFGYSFQATIPVTTDVLKLAGEYDYVASFVTDAGNGFAPTSHPVMSQIILGADGSLRGCLHPLRCSVMKTDLIPLLGVLAPSSNQVETPGEMEWRDPDTAASGRLYMTYLDGQYRAMVQWTDIGYSSNMYWVPAKPLNAKTMHGNYQCVVNVLHDGRRTNIAGGLHLAPELTAAKFGSSARRYGHKIDYGFSLIPTMEIYGLPAIYMGISSPSNTFAMIDIGADIRFISMTSADLAQEVVGGFGFCAPLK</sequence>
<feature type="chain" id="PRO_5002490671" evidence="2">
    <location>
        <begin position="36"/>
        <end position="442"/>
    </location>
</feature>
<dbReference type="EMBL" id="LAQU01000023">
    <property type="protein sequence ID" value="KKB62198.1"/>
    <property type="molecule type" value="Genomic_DNA"/>
</dbReference>
<reference evidence="3 4" key="1">
    <citation type="submission" date="2015-03" db="EMBL/GenBank/DDBJ databases">
        <title>Draft Genome Sequence of Burkholderia andropogonis type strain ICMP2807, isolated from Sorghum bicolor.</title>
        <authorList>
            <person name="Lopes-Santos L."/>
            <person name="Castro D.B."/>
            <person name="Ottoboni L.M."/>
            <person name="Park D."/>
            <person name="Weirc B.S."/>
            <person name="Destefano S.A."/>
        </authorList>
    </citation>
    <scope>NUCLEOTIDE SEQUENCE [LARGE SCALE GENOMIC DNA]</scope>
    <source>
        <strain evidence="3 4">ICMP2807</strain>
    </source>
</reference>
<name>A0A0F5JWG9_9BURK</name>
<dbReference type="Proteomes" id="UP000033618">
    <property type="component" value="Unassembled WGS sequence"/>
</dbReference>
<evidence type="ECO:0000313" key="4">
    <source>
        <dbReference type="Proteomes" id="UP000033618"/>
    </source>
</evidence>
<feature type="region of interest" description="Disordered" evidence="1">
    <location>
        <begin position="55"/>
        <end position="88"/>
    </location>
</feature>
<feature type="signal peptide" evidence="2">
    <location>
        <begin position="1"/>
        <end position="35"/>
    </location>
</feature>
<organism evidence="3 4">
    <name type="scientific">Robbsia andropogonis</name>
    <dbReference type="NCBI Taxonomy" id="28092"/>
    <lineage>
        <taxon>Bacteria</taxon>
        <taxon>Pseudomonadati</taxon>
        <taxon>Pseudomonadota</taxon>
        <taxon>Betaproteobacteria</taxon>
        <taxon>Burkholderiales</taxon>
        <taxon>Burkholderiaceae</taxon>
        <taxon>Robbsia</taxon>
    </lineage>
</organism>
<evidence type="ECO:0000256" key="2">
    <source>
        <dbReference type="SAM" id="SignalP"/>
    </source>
</evidence>